<dbReference type="AlphaFoldDB" id="A0A5B9W8F0"/>
<evidence type="ECO:0000313" key="2">
    <source>
        <dbReference type="Proteomes" id="UP000324233"/>
    </source>
</evidence>
<accession>A0A5B9W8F0</accession>
<gene>
    <name evidence="1" type="ORF">OJF2_50980</name>
</gene>
<proteinExistence type="predicted"/>
<evidence type="ECO:0008006" key="3">
    <source>
        <dbReference type="Google" id="ProtNLM"/>
    </source>
</evidence>
<evidence type="ECO:0000313" key="1">
    <source>
        <dbReference type="EMBL" id="QEH36514.1"/>
    </source>
</evidence>
<dbReference type="Proteomes" id="UP000324233">
    <property type="component" value="Chromosome"/>
</dbReference>
<protein>
    <recommendedName>
        <fullName evidence="3">Phage capsid family protein</fullName>
    </recommendedName>
</protein>
<dbReference type="OrthoDB" id="9134790at2"/>
<reference evidence="1 2" key="1">
    <citation type="submission" date="2019-08" db="EMBL/GenBank/DDBJ databases">
        <title>Deep-cultivation of Planctomycetes and their phenomic and genomic characterization uncovers novel biology.</title>
        <authorList>
            <person name="Wiegand S."/>
            <person name="Jogler M."/>
            <person name="Boedeker C."/>
            <person name="Pinto D."/>
            <person name="Vollmers J."/>
            <person name="Rivas-Marin E."/>
            <person name="Kohn T."/>
            <person name="Peeters S.H."/>
            <person name="Heuer A."/>
            <person name="Rast P."/>
            <person name="Oberbeckmann S."/>
            <person name="Bunk B."/>
            <person name="Jeske O."/>
            <person name="Meyerdierks A."/>
            <person name="Storesund J.E."/>
            <person name="Kallscheuer N."/>
            <person name="Luecker S."/>
            <person name="Lage O.M."/>
            <person name="Pohl T."/>
            <person name="Merkel B.J."/>
            <person name="Hornburger P."/>
            <person name="Mueller R.-W."/>
            <person name="Bruemmer F."/>
            <person name="Labrenz M."/>
            <person name="Spormann A.M."/>
            <person name="Op den Camp H."/>
            <person name="Overmann J."/>
            <person name="Amann R."/>
            <person name="Jetten M.S.M."/>
            <person name="Mascher T."/>
            <person name="Medema M.H."/>
            <person name="Devos D.P."/>
            <person name="Kaster A.-K."/>
            <person name="Ovreas L."/>
            <person name="Rohde M."/>
            <person name="Galperin M.Y."/>
            <person name="Jogler C."/>
        </authorList>
    </citation>
    <scope>NUCLEOTIDE SEQUENCE [LARGE SCALE GENOMIC DNA]</scope>
    <source>
        <strain evidence="1 2">OJF2</strain>
    </source>
</reference>
<dbReference type="EMBL" id="CP042997">
    <property type="protein sequence ID" value="QEH36514.1"/>
    <property type="molecule type" value="Genomic_DNA"/>
</dbReference>
<name>A0A5B9W8F0_9BACT</name>
<sequence length="336" mass="36098">MPINPTLGAQFVDSMQAAADFLGNGAIEVNMYETEIFDLVRRSSPIMERIAAEPANGHPHRFFEQSAIGQGAFTDPRTISYTPGGPTRSEKVIYIKAMVNGSNFGLFDVQVTQQQGQFSYVEAKDVNDIISGIQVVRCQKIWQGADTSYASPSSIEYYGLLNQITQQATIAPGASIIDGLKAQVAAMVANTSYVVRPTAIWVNPIVGDFIDREAKAQGITMNTVEVVAGVKVKSLSTQAGELPIISTDPFLPSTTGSSYGFSAPPAGYKNYFCAILSEPLITRPYIDGGKHNGGIPQLFQLGLVGDLQKKFIAVCFDAILAKGSSYAHCVVAVQRP</sequence>
<keyword evidence="2" id="KW-1185">Reference proteome</keyword>
<organism evidence="1 2">
    <name type="scientific">Aquisphaera giovannonii</name>
    <dbReference type="NCBI Taxonomy" id="406548"/>
    <lineage>
        <taxon>Bacteria</taxon>
        <taxon>Pseudomonadati</taxon>
        <taxon>Planctomycetota</taxon>
        <taxon>Planctomycetia</taxon>
        <taxon>Isosphaerales</taxon>
        <taxon>Isosphaeraceae</taxon>
        <taxon>Aquisphaera</taxon>
    </lineage>
</organism>
<dbReference type="RefSeq" id="WP_148596189.1">
    <property type="nucleotide sequence ID" value="NZ_CP042997.1"/>
</dbReference>
<dbReference type="KEGG" id="agv:OJF2_50980"/>